<comment type="caution">
    <text evidence="1">The sequence shown here is derived from an EMBL/GenBank/DDBJ whole genome shotgun (WGS) entry which is preliminary data.</text>
</comment>
<proteinExistence type="predicted"/>
<evidence type="ECO:0000313" key="2">
    <source>
        <dbReference type="Proteomes" id="UP000054621"/>
    </source>
</evidence>
<dbReference type="EMBL" id="LNYV01000013">
    <property type="protein sequence ID" value="KTD58375.1"/>
    <property type="molecule type" value="Genomic_DNA"/>
</dbReference>
<dbReference type="STRING" id="28087.Lsai_0982"/>
<protein>
    <submittedName>
        <fullName evidence="1">Uncharacterized protein</fullName>
    </submittedName>
</protein>
<accession>A0A0W0YNC8</accession>
<organism evidence="1 2">
    <name type="scientific">Legionella sainthelensi</name>
    <dbReference type="NCBI Taxonomy" id="28087"/>
    <lineage>
        <taxon>Bacteria</taxon>
        <taxon>Pseudomonadati</taxon>
        <taxon>Pseudomonadota</taxon>
        <taxon>Gammaproteobacteria</taxon>
        <taxon>Legionellales</taxon>
        <taxon>Legionellaceae</taxon>
        <taxon>Legionella</taxon>
    </lineage>
</organism>
<gene>
    <name evidence="1" type="ORF">Lsai_0982</name>
</gene>
<dbReference type="Proteomes" id="UP000054621">
    <property type="component" value="Unassembled WGS sequence"/>
</dbReference>
<evidence type="ECO:0000313" key="1">
    <source>
        <dbReference type="EMBL" id="KTD58375.1"/>
    </source>
</evidence>
<reference evidence="1 2" key="1">
    <citation type="submission" date="2015-11" db="EMBL/GenBank/DDBJ databases">
        <title>Genomic analysis of 38 Legionella species identifies large and diverse effector repertoires.</title>
        <authorList>
            <person name="Burstein D."/>
            <person name="Amaro F."/>
            <person name="Zusman T."/>
            <person name="Lifshitz Z."/>
            <person name="Cohen O."/>
            <person name="Gilbert J.A."/>
            <person name="Pupko T."/>
            <person name="Shuman H.A."/>
            <person name="Segal G."/>
        </authorList>
    </citation>
    <scope>NUCLEOTIDE SEQUENCE [LARGE SCALE GENOMIC DNA]</scope>
    <source>
        <strain evidence="1 2">Mt.St.Helens-4</strain>
    </source>
</reference>
<dbReference type="AlphaFoldDB" id="A0A0W0YNC8"/>
<sequence>MAAIMRKIMPKGKDKLLQYKLAMYNSLFIHNNEIAYELLVLQNCTRCNPCISSF</sequence>
<name>A0A0W0YNC8_9GAMM</name>